<keyword evidence="6 10" id="KW-0479">Metal-binding</keyword>
<dbReference type="OrthoDB" id="5327615at2"/>
<gene>
    <name evidence="12" type="ordered locus">Theam_1576</name>
</gene>
<evidence type="ECO:0000256" key="5">
    <source>
        <dbReference type="ARBA" id="ARBA00014628"/>
    </source>
</evidence>
<evidence type="ECO:0007829" key="16">
    <source>
        <dbReference type="PDB" id="4UOV"/>
    </source>
</evidence>
<feature type="binding site" evidence="14 15">
    <location>
        <position position="118"/>
    </location>
    <ligand>
        <name>Zn(2+)</name>
        <dbReference type="ChEBI" id="CHEBI:29105"/>
    </ligand>
</feature>
<dbReference type="eggNOG" id="COG3338">
    <property type="taxonomic scope" value="Bacteria"/>
</dbReference>
<evidence type="ECO:0000256" key="9">
    <source>
        <dbReference type="ARBA" id="ARBA00048348"/>
    </source>
</evidence>
<comment type="catalytic activity">
    <reaction evidence="9 10">
        <text>hydrogencarbonate + H(+) = CO2 + H2O</text>
        <dbReference type="Rhea" id="RHEA:10748"/>
        <dbReference type="ChEBI" id="CHEBI:15377"/>
        <dbReference type="ChEBI" id="CHEBI:15378"/>
        <dbReference type="ChEBI" id="CHEBI:16526"/>
        <dbReference type="ChEBI" id="CHEBI:17544"/>
        <dbReference type="EC" id="4.2.1.1"/>
    </reaction>
</comment>
<organism evidence="12 13">
    <name type="scientific">Thermovibrio ammonificans (strain DSM 15698 / JCM 12110 / HB-1)</name>
    <dbReference type="NCBI Taxonomy" id="648996"/>
    <lineage>
        <taxon>Bacteria</taxon>
        <taxon>Pseudomonadati</taxon>
        <taxon>Aquificota</taxon>
        <taxon>Aquificia</taxon>
        <taxon>Desulfurobacteriales</taxon>
        <taxon>Desulfurobacteriaceae</taxon>
        <taxon>Thermovibrio</taxon>
    </lineage>
</organism>
<feature type="disulfide bond" evidence="14 15">
    <location>
        <begin position="47"/>
        <end position="202"/>
    </location>
</feature>
<feature type="binding site" evidence="14 15">
    <location>
        <position position="131"/>
    </location>
    <ligand>
        <name>Zn(2+)</name>
        <dbReference type="ChEBI" id="CHEBI:29105"/>
    </ligand>
</feature>
<feature type="binding site" evidence="14 15">
    <location>
        <position position="114"/>
    </location>
    <ligand>
        <name>Zn(2+)</name>
        <dbReference type="ChEBI" id="CHEBI:29105"/>
    </ligand>
</feature>
<evidence type="ECO:0000313" key="12">
    <source>
        <dbReference type="EMBL" id="ADU97534.1"/>
    </source>
</evidence>
<dbReference type="Proteomes" id="UP000006362">
    <property type="component" value="Chromosome"/>
</dbReference>
<dbReference type="AlphaFoldDB" id="E8T502"/>
<dbReference type="EvolutionaryTrace" id="E8T502"/>
<evidence type="ECO:0000256" key="7">
    <source>
        <dbReference type="ARBA" id="ARBA00022833"/>
    </source>
</evidence>
<dbReference type="PDBsum" id="4C3T"/>
<feature type="chain" id="PRO_5025092609" description="Carbonic anhydrase" evidence="10">
    <location>
        <begin position="21"/>
        <end position="247"/>
    </location>
</feature>
<dbReference type="PANTHER" id="PTHR18952:SF265">
    <property type="entry name" value="CARBONIC ANHYDRASE"/>
    <property type="match status" value="1"/>
</dbReference>
<dbReference type="InterPro" id="IPR001148">
    <property type="entry name" value="CA_dom"/>
</dbReference>
<protein>
    <recommendedName>
        <fullName evidence="5 10">Carbonic anhydrase</fullName>
        <ecNumber evidence="4 10">4.2.1.1</ecNumber>
    </recommendedName>
</protein>
<dbReference type="KEGG" id="tam:Theam_1576"/>
<dbReference type="PROSITE" id="PS00162">
    <property type="entry name" value="ALPHA_CA_1"/>
    <property type="match status" value="1"/>
</dbReference>
<feature type="disulfide bond" description="Interchain" evidence="14 15">
    <location>
        <position position="67"/>
    </location>
</feature>
<dbReference type="PDB" id="4UOV">
    <property type="method" value="X-ray"/>
    <property type="resolution" value="1.85 A"/>
    <property type="chains" value="A/B/C/D/E/F=1-247"/>
</dbReference>
<comment type="cofactor">
    <cofactor evidence="1 10">
        <name>Zn(2+)</name>
        <dbReference type="ChEBI" id="CHEBI:29105"/>
    </cofactor>
</comment>
<dbReference type="RefSeq" id="WP_013538320.1">
    <property type="nucleotide sequence ID" value="NC_014926.1"/>
</dbReference>
<evidence type="ECO:0000256" key="3">
    <source>
        <dbReference type="ARBA" id="ARBA00010718"/>
    </source>
</evidence>
<dbReference type="PROSITE" id="PS51144">
    <property type="entry name" value="ALPHA_CA_2"/>
    <property type="match status" value="1"/>
</dbReference>
<dbReference type="CDD" id="cd03124">
    <property type="entry name" value="alpha_CA_prokaryotic_like"/>
    <property type="match status" value="1"/>
</dbReference>
<dbReference type="InterPro" id="IPR036398">
    <property type="entry name" value="CA_dom_sf"/>
</dbReference>
<dbReference type="HOGENOM" id="CLU_039326_0_2_0"/>
<evidence type="ECO:0000256" key="1">
    <source>
        <dbReference type="ARBA" id="ARBA00001947"/>
    </source>
</evidence>
<evidence type="ECO:0007829" key="15">
    <source>
        <dbReference type="PDB" id="4COQ"/>
    </source>
</evidence>
<evidence type="ECO:0000256" key="10">
    <source>
        <dbReference type="RuleBase" id="RU367011"/>
    </source>
</evidence>
<dbReference type="SUPFAM" id="SSF51069">
    <property type="entry name" value="Carbonic anhydrase"/>
    <property type="match status" value="1"/>
</dbReference>
<evidence type="ECO:0007829" key="14">
    <source>
        <dbReference type="PDB" id="4C3T"/>
    </source>
</evidence>
<dbReference type="GO" id="GO:0004089">
    <property type="term" value="F:carbonate dehydratase activity"/>
    <property type="evidence" value="ECO:0007669"/>
    <property type="project" value="UniProtKB-UniRule"/>
</dbReference>
<dbReference type="SMART" id="SM01057">
    <property type="entry name" value="Carb_anhydrase"/>
    <property type="match status" value="1"/>
</dbReference>
<reference evidence="14 15" key="2">
    <citation type="journal article" date="2014" name="Acta Crystallogr. D">
        <title>The structure of a tetrameric alpha-carbonic anhydrase from Thermovibrio ammonificans reveals a core formed around intermolecular disulfides that contribute to its thermostability.</title>
        <authorList>
            <person name="James P."/>
            <person name="Isupov M.N."/>
            <person name="Sayer C."/>
            <person name="Saneei V."/>
            <person name="Berg S."/>
            <person name="Lioliou M."/>
            <person name="Kotlar H.K."/>
            <person name="Littlechild J.A."/>
        </authorList>
    </citation>
    <scope>X-RAY CRYSTALLOGRAPHY (1.55 ANGSTROMS) IN COMPLEX WITH ZN(2+)</scope>
    <scope>DISULFIDE BONDS</scope>
</reference>
<dbReference type="PDBsum" id="4COQ"/>
<dbReference type="PDB" id="4COQ">
    <property type="method" value="X-ray"/>
    <property type="resolution" value="1.55 A"/>
    <property type="chains" value="A/B=1-247"/>
</dbReference>
<dbReference type="BRENDA" id="4.2.1.1">
    <property type="organism ID" value="13848"/>
</dbReference>
<dbReference type="EC" id="4.2.1.1" evidence="4 10"/>
<dbReference type="SMR" id="E8T502"/>
<dbReference type="PDB" id="4C3T">
    <property type="method" value="X-ray"/>
    <property type="resolution" value="1.69 A"/>
    <property type="chains" value="A/B=1-247"/>
</dbReference>
<evidence type="ECO:0000256" key="4">
    <source>
        <dbReference type="ARBA" id="ARBA00012925"/>
    </source>
</evidence>
<keyword evidence="10" id="KW-0732">Signal</keyword>
<keyword evidence="14 15" id="KW-0002">3D-structure</keyword>
<sequence length="247" mass="27683">MKRVLVTLGAVAALATGAVAGGGAHWGYSGSIGPEHWGDLSPEYLMCKIGKNQSPIDINSADAVKACLAPVSVYYVSDAKYVVNNGHTIKVVMGGRGYVVVDGKRFYLKQFHFHAPSEHTVNGKHYPFEAHFVHLDKNGNITVLGVFFKVGKENPELEKVWRVMPEEPGQKRHLTARIDPEKLLPENRDYYRYSGSLTTPPCSEGVRWIVFKEPVEMSREQLEKFRKVMGFDNNRPVQPLNARKVMK</sequence>
<evidence type="ECO:0000259" key="11">
    <source>
        <dbReference type="PROSITE" id="PS51144"/>
    </source>
</evidence>
<dbReference type="PDBsum" id="4UOV"/>
<dbReference type="PANTHER" id="PTHR18952">
    <property type="entry name" value="CARBONIC ANHYDRASE"/>
    <property type="match status" value="1"/>
</dbReference>
<comment type="similarity">
    <text evidence="3 10">Belongs to the alpha-carbonic anhydrase family.</text>
</comment>
<dbReference type="InterPro" id="IPR018338">
    <property type="entry name" value="Carbonic_anhydrase_a-class_CS"/>
</dbReference>
<reference evidence="12" key="1">
    <citation type="submission" date="2011-01" db="EMBL/GenBank/DDBJ databases">
        <title>Complete sequence of chromosome of Thermovibrio ammonificans HB-1.</title>
        <authorList>
            <consortium name="US DOE Joint Genome Institute"/>
            <person name="Lucas S."/>
            <person name="Copeland A."/>
            <person name="Lapidus A."/>
            <person name="Cheng J.-F."/>
            <person name="Goodwin L."/>
            <person name="Pitluck S."/>
            <person name="Davenport K."/>
            <person name="Detter J.C."/>
            <person name="Han C."/>
            <person name="Tapia R."/>
            <person name="Land M."/>
            <person name="Hauser L."/>
            <person name="Kyrpides N."/>
            <person name="Ivanova N."/>
            <person name="Ovchinnikova G."/>
            <person name="Vetriani C."/>
            <person name="Woyke T."/>
        </authorList>
    </citation>
    <scope>NUCLEOTIDE SEQUENCE [LARGE SCALE GENOMIC DNA]</scope>
    <source>
        <strain evidence="12">HB-1</strain>
    </source>
</reference>
<dbReference type="Gene3D" id="3.10.200.10">
    <property type="entry name" value="Alpha carbonic anhydrase"/>
    <property type="match status" value="1"/>
</dbReference>
<accession>E8T502</accession>
<feature type="domain" description="Alpha-carbonic anhydrase" evidence="11">
    <location>
        <begin position="24"/>
        <end position="247"/>
    </location>
</feature>
<proteinExistence type="evidence at protein level"/>
<keyword evidence="8 10" id="KW-0456">Lyase</keyword>
<evidence type="ECO:0000256" key="8">
    <source>
        <dbReference type="ARBA" id="ARBA00023239"/>
    </source>
</evidence>
<dbReference type="InterPro" id="IPR041891">
    <property type="entry name" value="Alpha_CA_prokaryot-like"/>
</dbReference>
<dbReference type="EMBL" id="CP002444">
    <property type="protein sequence ID" value="ADU97534.1"/>
    <property type="molecule type" value="Genomic_DNA"/>
</dbReference>
<feature type="disulfide bond" evidence="16">
    <location>
        <position position="67"/>
    </location>
</feature>
<feature type="signal peptide" evidence="10">
    <location>
        <begin position="1"/>
        <end position="20"/>
    </location>
</feature>
<comment type="function">
    <text evidence="2 10">Reversible hydration of carbon dioxide.</text>
</comment>
<keyword evidence="13" id="KW-1185">Reference proteome</keyword>
<evidence type="ECO:0000256" key="6">
    <source>
        <dbReference type="ARBA" id="ARBA00022723"/>
    </source>
</evidence>
<dbReference type="InterPro" id="IPR023561">
    <property type="entry name" value="Carbonic_anhydrase_a-class"/>
</dbReference>
<name>E8T502_THEA1</name>
<dbReference type="Pfam" id="PF00194">
    <property type="entry name" value="Carb_anhydrase"/>
    <property type="match status" value="1"/>
</dbReference>
<evidence type="ECO:0000256" key="2">
    <source>
        <dbReference type="ARBA" id="ARBA00002904"/>
    </source>
</evidence>
<dbReference type="GO" id="GO:0008270">
    <property type="term" value="F:zinc ion binding"/>
    <property type="evidence" value="ECO:0007669"/>
    <property type="project" value="UniProtKB-UniRule"/>
</dbReference>
<dbReference type="STRING" id="648996.Theam_1576"/>
<evidence type="ECO:0000313" key="13">
    <source>
        <dbReference type="Proteomes" id="UP000006362"/>
    </source>
</evidence>
<keyword evidence="7 10" id="KW-0862">Zinc</keyword>
<feature type="binding site" evidence="14 15">
    <location>
        <position position="112"/>
    </location>
    <ligand>
        <name>Zn(2+)</name>
        <dbReference type="ChEBI" id="CHEBI:29105"/>
    </ligand>
</feature>